<protein>
    <recommendedName>
        <fullName evidence="3">Transposon Ty3-I Gag-Pol polyprotein</fullName>
    </recommendedName>
</protein>
<organism evidence="1 2">
    <name type="scientific">Paludifilum halophilum</name>
    <dbReference type="NCBI Taxonomy" id="1642702"/>
    <lineage>
        <taxon>Bacteria</taxon>
        <taxon>Bacillati</taxon>
        <taxon>Bacillota</taxon>
        <taxon>Bacilli</taxon>
        <taxon>Bacillales</taxon>
        <taxon>Thermoactinomycetaceae</taxon>
        <taxon>Paludifilum</taxon>
    </lineage>
</organism>
<evidence type="ECO:0000313" key="1">
    <source>
        <dbReference type="EMBL" id="OYD06054.1"/>
    </source>
</evidence>
<evidence type="ECO:0008006" key="3">
    <source>
        <dbReference type="Google" id="ProtNLM"/>
    </source>
</evidence>
<dbReference type="AlphaFoldDB" id="A0A235B199"/>
<dbReference type="PANTHER" id="PTHR35046">
    <property type="entry name" value="ZINC KNUCKLE (CCHC-TYPE) FAMILY PROTEIN"/>
    <property type="match status" value="1"/>
</dbReference>
<dbReference type="SUPFAM" id="SSF56672">
    <property type="entry name" value="DNA/RNA polymerases"/>
    <property type="match status" value="1"/>
</dbReference>
<dbReference type="PANTHER" id="PTHR35046:SF26">
    <property type="entry name" value="RNA-DIRECTED DNA POLYMERASE"/>
    <property type="match status" value="1"/>
</dbReference>
<name>A0A235B199_9BACL</name>
<evidence type="ECO:0000313" key="2">
    <source>
        <dbReference type="Proteomes" id="UP000215459"/>
    </source>
</evidence>
<keyword evidence="2" id="KW-1185">Reference proteome</keyword>
<sequence length="199" mass="22441">LGRPCQFDRHAVHDGHANTYSLTKDGVRHKLNPMKKEGEKVCSSARICLVDGRKFSDGMKHQHMCYALIPRKDKEGSSEMPLEVSDLLGEFGDIISDNVSDGLPPVRQINHQIDLIPGASFPNKAAHRMTPTKKEELNRQVQELLRKGLIQESLSPCAVPVVLAPKKDGEWRMCTDSRAINRITIKYQFPLPRMDDLMD</sequence>
<feature type="non-terminal residue" evidence="1">
    <location>
        <position position="199"/>
    </location>
</feature>
<gene>
    <name evidence="1" type="ORF">CHM34_18360</name>
</gene>
<feature type="non-terminal residue" evidence="1">
    <location>
        <position position="1"/>
    </location>
</feature>
<dbReference type="Gene3D" id="3.10.10.10">
    <property type="entry name" value="HIV Type 1 Reverse Transcriptase, subunit A, domain 1"/>
    <property type="match status" value="1"/>
</dbReference>
<accession>A0A235B199</accession>
<dbReference type="EMBL" id="NOWF01000047">
    <property type="protein sequence ID" value="OYD06054.1"/>
    <property type="molecule type" value="Genomic_DNA"/>
</dbReference>
<dbReference type="InterPro" id="IPR043502">
    <property type="entry name" value="DNA/RNA_pol_sf"/>
</dbReference>
<reference evidence="1 2" key="1">
    <citation type="submission" date="2017-07" db="EMBL/GenBank/DDBJ databases">
        <title>The genome sequence of Paludifilum halophilum highlights mechanisms for microbial adaptation to high salt environemnts.</title>
        <authorList>
            <person name="Belbahri L."/>
        </authorList>
    </citation>
    <scope>NUCLEOTIDE SEQUENCE [LARGE SCALE GENOMIC DNA]</scope>
    <source>
        <strain evidence="1 2">DSM 102817</strain>
    </source>
</reference>
<dbReference type="Proteomes" id="UP000215459">
    <property type="component" value="Unassembled WGS sequence"/>
</dbReference>
<proteinExistence type="predicted"/>
<comment type="caution">
    <text evidence="1">The sequence shown here is derived from an EMBL/GenBank/DDBJ whole genome shotgun (WGS) entry which is preliminary data.</text>
</comment>